<proteinExistence type="predicted"/>
<dbReference type="EMBL" id="BK015407">
    <property type="protein sequence ID" value="DAE05305.1"/>
    <property type="molecule type" value="Genomic_DNA"/>
</dbReference>
<name>A0A8S5PG05_9CAUD</name>
<organism evidence="1">
    <name type="scientific">Siphoviridae sp. ctWKa2</name>
    <dbReference type="NCBI Taxonomy" id="2825537"/>
    <lineage>
        <taxon>Viruses</taxon>
        <taxon>Duplodnaviria</taxon>
        <taxon>Heunggongvirae</taxon>
        <taxon>Uroviricota</taxon>
        <taxon>Caudoviricetes</taxon>
    </lineage>
</organism>
<protein>
    <submittedName>
        <fullName evidence="1">Uncharacterized protein</fullName>
    </submittedName>
</protein>
<sequence length="96" mass="10887">MHKLAMLVLYDGLDYQIENLKIQIALSEDNAEVQDLNMKLAKLVAVKNEQYKNQVTPEQLFKTVVDILGASAVLKFEEFNIIGSKLWSTIGSKLFK</sequence>
<evidence type="ECO:0000313" key="1">
    <source>
        <dbReference type="EMBL" id="DAE05305.1"/>
    </source>
</evidence>
<accession>A0A8S5PG05</accession>
<reference evidence="1" key="1">
    <citation type="journal article" date="2021" name="Proc. Natl. Acad. Sci. U.S.A.">
        <title>A Catalog of Tens of Thousands of Viruses from Human Metagenomes Reveals Hidden Associations with Chronic Diseases.</title>
        <authorList>
            <person name="Tisza M.J."/>
            <person name="Buck C.B."/>
        </authorList>
    </citation>
    <scope>NUCLEOTIDE SEQUENCE</scope>
    <source>
        <strain evidence="1">CtWKa2</strain>
    </source>
</reference>